<dbReference type="PATRIC" id="fig|1397108.4.peg.709"/>
<dbReference type="RefSeq" id="WP_062215713.1">
    <property type="nucleotide sequence ID" value="NZ_CP012023.1"/>
</dbReference>
<dbReference type="Pfam" id="PF19834">
    <property type="entry name" value="DUF6314"/>
    <property type="match status" value="1"/>
</dbReference>
<reference evidence="1 2" key="1">
    <citation type="submission" date="2015-05" db="EMBL/GenBank/DDBJ databases">
        <authorList>
            <person name="Wang D.B."/>
            <person name="Wang M."/>
        </authorList>
    </citation>
    <scope>NUCLEOTIDE SEQUENCE [LARGE SCALE GENOMIC DNA]</scope>
    <source>
        <strain evidence="1 2">IMCC 12053</strain>
    </source>
</reference>
<dbReference type="KEGG" id="cmar:IMCC12053_684"/>
<dbReference type="InterPro" id="IPR045632">
    <property type="entry name" value="DUF6314"/>
</dbReference>
<evidence type="ECO:0000313" key="2">
    <source>
        <dbReference type="Proteomes" id="UP000064920"/>
    </source>
</evidence>
<proteinExistence type="predicted"/>
<dbReference type="Proteomes" id="UP000064920">
    <property type="component" value="Chromosome"/>
</dbReference>
<protein>
    <submittedName>
        <fullName evidence="1">Uncharacterized protein</fullName>
    </submittedName>
</protein>
<sequence length="138" mass="15529">MRQLIDFDGTWHITRTITDFTGGPNAQLVGQCSFTPQGGGLVQAEVGTLQFVGASVALKAERRYAWTSQGSDIAVYFDDGRFFHAFDPRGDVVSATHDCPPDRYDVTYDFSAWPLWQVTWRVHGPRKDYTSLTEFSRS</sequence>
<evidence type="ECO:0000313" key="1">
    <source>
        <dbReference type="EMBL" id="ALI54632.1"/>
    </source>
</evidence>
<dbReference type="AlphaFoldDB" id="A0A0P0A841"/>
<gene>
    <name evidence="1" type="ORF">IMCC12053_684</name>
</gene>
<keyword evidence="2" id="KW-1185">Reference proteome</keyword>
<organism evidence="1 2">
    <name type="scientific">Celeribacter marinus</name>
    <dbReference type="NCBI Taxonomy" id="1397108"/>
    <lineage>
        <taxon>Bacteria</taxon>
        <taxon>Pseudomonadati</taxon>
        <taxon>Pseudomonadota</taxon>
        <taxon>Alphaproteobacteria</taxon>
        <taxon>Rhodobacterales</taxon>
        <taxon>Roseobacteraceae</taxon>
        <taxon>Celeribacter</taxon>
    </lineage>
</organism>
<accession>A0A0P0A841</accession>
<dbReference type="OrthoDB" id="7351979at2"/>
<name>A0A0P0A841_9RHOB</name>
<dbReference type="STRING" id="1397108.IMCC12053_684"/>
<dbReference type="EMBL" id="CP012023">
    <property type="protein sequence ID" value="ALI54632.1"/>
    <property type="molecule type" value="Genomic_DNA"/>
</dbReference>